<accession>A0A0D0B9A3</accession>
<dbReference type="EMBL" id="KN834776">
    <property type="protein sequence ID" value="KIK60195.1"/>
    <property type="molecule type" value="Genomic_DNA"/>
</dbReference>
<proteinExistence type="predicted"/>
<gene>
    <name evidence="2" type="ORF">GYMLUDRAFT_74004</name>
</gene>
<dbReference type="HOGENOM" id="CLU_059587_0_0_1"/>
<dbReference type="AlphaFoldDB" id="A0A0D0B9A3"/>
<name>A0A0D0B9A3_9AGAR</name>
<organism evidence="2 3">
    <name type="scientific">Collybiopsis luxurians FD-317 M1</name>
    <dbReference type="NCBI Taxonomy" id="944289"/>
    <lineage>
        <taxon>Eukaryota</taxon>
        <taxon>Fungi</taxon>
        <taxon>Dikarya</taxon>
        <taxon>Basidiomycota</taxon>
        <taxon>Agaricomycotina</taxon>
        <taxon>Agaricomycetes</taxon>
        <taxon>Agaricomycetidae</taxon>
        <taxon>Agaricales</taxon>
        <taxon>Marasmiineae</taxon>
        <taxon>Omphalotaceae</taxon>
        <taxon>Collybiopsis</taxon>
        <taxon>Collybiopsis luxurians</taxon>
    </lineage>
</organism>
<reference evidence="2 3" key="1">
    <citation type="submission" date="2014-04" db="EMBL/GenBank/DDBJ databases">
        <title>Evolutionary Origins and Diversification of the Mycorrhizal Mutualists.</title>
        <authorList>
            <consortium name="DOE Joint Genome Institute"/>
            <consortium name="Mycorrhizal Genomics Consortium"/>
            <person name="Kohler A."/>
            <person name="Kuo A."/>
            <person name="Nagy L.G."/>
            <person name="Floudas D."/>
            <person name="Copeland A."/>
            <person name="Barry K.W."/>
            <person name="Cichocki N."/>
            <person name="Veneault-Fourrey C."/>
            <person name="LaButti K."/>
            <person name="Lindquist E.A."/>
            <person name="Lipzen A."/>
            <person name="Lundell T."/>
            <person name="Morin E."/>
            <person name="Murat C."/>
            <person name="Riley R."/>
            <person name="Ohm R."/>
            <person name="Sun H."/>
            <person name="Tunlid A."/>
            <person name="Henrissat B."/>
            <person name="Grigoriev I.V."/>
            <person name="Hibbett D.S."/>
            <person name="Martin F."/>
        </authorList>
    </citation>
    <scope>NUCLEOTIDE SEQUENCE [LARGE SCALE GENOMIC DNA]</scope>
    <source>
        <strain evidence="2 3">FD-317 M1</strain>
    </source>
</reference>
<dbReference type="SUPFAM" id="SSF55729">
    <property type="entry name" value="Acyl-CoA N-acyltransferases (Nat)"/>
    <property type="match status" value="1"/>
</dbReference>
<feature type="domain" description="N-acetyltransferase" evidence="1">
    <location>
        <begin position="122"/>
        <end position="202"/>
    </location>
</feature>
<protein>
    <recommendedName>
        <fullName evidence="1">N-acetyltransferase domain-containing protein</fullName>
    </recommendedName>
</protein>
<dbReference type="InterPro" id="IPR016181">
    <property type="entry name" value="Acyl_CoA_acyltransferase"/>
</dbReference>
<keyword evidence="3" id="KW-1185">Reference proteome</keyword>
<evidence type="ECO:0000313" key="3">
    <source>
        <dbReference type="Proteomes" id="UP000053593"/>
    </source>
</evidence>
<dbReference type="Pfam" id="PF13508">
    <property type="entry name" value="Acetyltransf_7"/>
    <property type="match status" value="1"/>
</dbReference>
<evidence type="ECO:0000259" key="1">
    <source>
        <dbReference type="Pfam" id="PF13508"/>
    </source>
</evidence>
<dbReference type="OrthoDB" id="508139at2759"/>
<dbReference type="Gene3D" id="3.40.630.30">
    <property type="match status" value="1"/>
</dbReference>
<dbReference type="GO" id="GO:0016747">
    <property type="term" value="F:acyltransferase activity, transferring groups other than amino-acyl groups"/>
    <property type="evidence" value="ECO:0007669"/>
    <property type="project" value="InterPro"/>
</dbReference>
<dbReference type="InterPro" id="IPR000182">
    <property type="entry name" value="GNAT_dom"/>
</dbReference>
<sequence length="283" mass="31855">MSDALSQIFQLMNSPPPPTALKKISLSDCSIKSDASPGGDFPQFVQYITFLVKHPQYGEVASLKAFRVDMTGIHNDHTSERLFHWIFDEFSQETADISVAMFDRNGYVKDAFIKPGFRSGLGCWGQEMNEGELIYLKEVYVYPGFQGQGVGSRLLGELLSGSLVGLKSLVYCFPAPLRSGSTREFYELQSKIVQFYLKHGFRRVGHTQYFAFAPNLSHPSRDIPADADAQSVREIFPVDDTPLPLLEYAEHFPLHGAIRFLSEDKIAAFIDIYQTVDLSYLRS</sequence>
<evidence type="ECO:0000313" key="2">
    <source>
        <dbReference type="EMBL" id="KIK60195.1"/>
    </source>
</evidence>
<dbReference type="Proteomes" id="UP000053593">
    <property type="component" value="Unassembled WGS sequence"/>
</dbReference>